<organism evidence="1 2">
    <name type="scientific">Aurantimonas endophytica</name>
    <dbReference type="NCBI Taxonomy" id="1522175"/>
    <lineage>
        <taxon>Bacteria</taxon>
        <taxon>Pseudomonadati</taxon>
        <taxon>Pseudomonadota</taxon>
        <taxon>Alphaproteobacteria</taxon>
        <taxon>Hyphomicrobiales</taxon>
        <taxon>Aurantimonadaceae</taxon>
        <taxon>Aurantimonas</taxon>
    </lineage>
</organism>
<comment type="caution">
    <text evidence="1">The sequence shown here is derived from an EMBL/GenBank/DDBJ whole genome shotgun (WGS) entry which is preliminary data.</text>
</comment>
<gene>
    <name evidence="1" type="ORF">GGR03_001727</name>
</gene>
<dbReference type="AlphaFoldDB" id="A0A7W6HCR2"/>
<proteinExistence type="predicted"/>
<accession>A0A7W6HCR2</accession>
<name>A0A7W6HCR2_9HYPH</name>
<dbReference type="EMBL" id="JACIEM010000002">
    <property type="protein sequence ID" value="MBB4002652.1"/>
    <property type="molecule type" value="Genomic_DNA"/>
</dbReference>
<sequence length="49" mass="5709">MTVLFKHVESARGPSVYQLEKLLFYLLSLCRFKTIQFTAYPFRSGGNHI</sequence>
<dbReference type="Proteomes" id="UP000588647">
    <property type="component" value="Unassembled WGS sequence"/>
</dbReference>
<reference evidence="1 2" key="1">
    <citation type="submission" date="2020-08" db="EMBL/GenBank/DDBJ databases">
        <title>Genomic Encyclopedia of Type Strains, Phase IV (KMG-IV): sequencing the most valuable type-strain genomes for metagenomic binning, comparative biology and taxonomic classification.</title>
        <authorList>
            <person name="Goeker M."/>
        </authorList>
    </citation>
    <scope>NUCLEOTIDE SEQUENCE [LARGE SCALE GENOMIC DNA]</scope>
    <source>
        <strain evidence="1 2">DSM 103570</strain>
    </source>
</reference>
<keyword evidence="2" id="KW-1185">Reference proteome</keyword>
<evidence type="ECO:0000313" key="1">
    <source>
        <dbReference type="EMBL" id="MBB4002652.1"/>
    </source>
</evidence>
<evidence type="ECO:0000313" key="2">
    <source>
        <dbReference type="Proteomes" id="UP000588647"/>
    </source>
</evidence>
<protein>
    <submittedName>
        <fullName evidence="1">Uncharacterized protein</fullName>
    </submittedName>
</protein>